<keyword evidence="3" id="KW-1185">Reference proteome</keyword>
<proteinExistence type="predicted"/>
<gene>
    <name evidence="2" type="ORF">BaRGS_00029246</name>
</gene>
<evidence type="ECO:0000256" key="1">
    <source>
        <dbReference type="SAM" id="MobiDB-lite"/>
    </source>
</evidence>
<accession>A0ABD0JXQ5</accession>
<dbReference type="EMBL" id="JACVVK020000301">
    <property type="protein sequence ID" value="KAK7479529.1"/>
    <property type="molecule type" value="Genomic_DNA"/>
</dbReference>
<comment type="caution">
    <text evidence="2">The sequence shown here is derived from an EMBL/GenBank/DDBJ whole genome shotgun (WGS) entry which is preliminary data.</text>
</comment>
<reference evidence="2 3" key="1">
    <citation type="journal article" date="2023" name="Sci. Data">
        <title>Genome assembly of the Korean intertidal mud-creeper Batillaria attramentaria.</title>
        <authorList>
            <person name="Patra A.K."/>
            <person name="Ho P.T."/>
            <person name="Jun S."/>
            <person name="Lee S.J."/>
            <person name="Kim Y."/>
            <person name="Won Y.J."/>
        </authorList>
    </citation>
    <scope>NUCLEOTIDE SEQUENCE [LARGE SCALE GENOMIC DNA]</scope>
    <source>
        <strain evidence="2">Wonlab-2016</strain>
    </source>
</reference>
<dbReference type="Proteomes" id="UP001519460">
    <property type="component" value="Unassembled WGS sequence"/>
</dbReference>
<feature type="region of interest" description="Disordered" evidence="1">
    <location>
        <begin position="1"/>
        <end position="46"/>
    </location>
</feature>
<protein>
    <submittedName>
        <fullName evidence="2">Uncharacterized protein</fullName>
    </submittedName>
</protein>
<name>A0ABD0JXQ5_9CAEN</name>
<organism evidence="2 3">
    <name type="scientific">Batillaria attramentaria</name>
    <dbReference type="NCBI Taxonomy" id="370345"/>
    <lineage>
        <taxon>Eukaryota</taxon>
        <taxon>Metazoa</taxon>
        <taxon>Spiralia</taxon>
        <taxon>Lophotrochozoa</taxon>
        <taxon>Mollusca</taxon>
        <taxon>Gastropoda</taxon>
        <taxon>Caenogastropoda</taxon>
        <taxon>Sorbeoconcha</taxon>
        <taxon>Cerithioidea</taxon>
        <taxon>Batillariidae</taxon>
        <taxon>Batillaria</taxon>
    </lineage>
</organism>
<evidence type="ECO:0000313" key="3">
    <source>
        <dbReference type="Proteomes" id="UP001519460"/>
    </source>
</evidence>
<evidence type="ECO:0000313" key="2">
    <source>
        <dbReference type="EMBL" id="KAK7479529.1"/>
    </source>
</evidence>
<sequence>MKTSRPARQAQQRNGHSSDMFRSHRSSAQSTLSHSKTLNFPSRLSPSLTLKSRRPCVRPALQDIGRPLGFCRKRGTAVSCGILGHFRIFWLNLYKRSRSCRLFGADSRDIGDTRRTVSVCTRLVYDDLAVCCCNGMIFREDYSKQTSE</sequence>
<feature type="compositionally biased region" description="Polar residues" evidence="1">
    <location>
        <begin position="26"/>
        <end position="46"/>
    </location>
</feature>
<dbReference type="AlphaFoldDB" id="A0ABD0JXQ5"/>